<feature type="transmembrane region" description="Helical" evidence="3">
    <location>
        <begin position="43"/>
        <end position="61"/>
    </location>
</feature>
<feature type="region of interest" description="Disordered" evidence="2">
    <location>
        <begin position="236"/>
        <end position="264"/>
    </location>
</feature>
<keyword evidence="1" id="KW-0677">Repeat</keyword>
<name>A0A4R9GP04_9LEPT</name>
<gene>
    <name evidence="4" type="ORF">EHO61_10205</name>
</gene>
<feature type="compositionally biased region" description="Basic residues" evidence="2">
    <location>
        <begin position="254"/>
        <end position="264"/>
    </location>
</feature>
<dbReference type="PANTHER" id="PTHR43215:SF14">
    <property type="entry name" value="RADIAL SPOKE HEAD 1 HOMOLOG"/>
    <property type="match status" value="1"/>
</dbReference>
<dbReference type="RefSeq" id="WP_135813507.1">
    <property type="nucleotide sequence ID" value="NZ_RQEV01000011.1"/>
</dbReference>
<proteinExistence type="predicted"/>
<organism evidence="4 5">
    <name type="scientific">Leptospira fluminis</name>
    <dbReference type="NCBI Taxonomy" id="2484979"/>
    <lineage>
        <taxon>Bacteria</taxon>
        <taxon>Pseudomonadati</taxon>
        <taxon>Spirochaetota</taxon>
        <taxon>Spirochaetia</taxon>
        <taxon>Leptospirales</taxon>
        <taxon>Leptospiraceae</taxon>
        <taxon>Leptospira</taxon>
    </lineage>
</organism>
<dbReference type="SMART" id="SM00698">
    <property type="entry name" value="MORN"/>
    <property type="match status" value="5"/>
</dbReference>
<evidence type="ECO:0000256" key="3">
    <source>
        <dbReference type="SAM" id="Phobius"/>
    </source>
</evidence>
<reference evidence="4" key="1">
    <citation type="journal article" date="2019" name="PLoS Negl. Trop. Dis.">
        <title>Revisiting the worldwide diversity of Leptospira species in the environment.</title>
        <authorList>
            <person name="Vincent A.T."/>
            <person name="Schiettekatte O."/>
            <person name="Bourhy P."/>
            <person name="Veyrier F.J."/>
            <person name="Picardeau M."/>
        </authorList>
    </citation>
    <scope>NUCLEOTIDE SEQUENCE [LARGE SCALE GENOMIC DNA]</scope>
    <source>
        <strain evidence="4">SCS5</strain>
    </source>
</reference>
<feature type="compositionally biased region" description="Basic and acidic residues" evidence="2">
    <location>
        <begin position="236"/>
        <end position="245"/>
    </location>
</feature>
<dbReference type="Gene3D" id="2.20.110.10">
    <property type="entry name" value="Histone H3 K4-specific methyltransferase SET7/9 N-terminal domain"/>
    <property type="match status" value="3"/>
</dbReference>
<dbReference type="SUPFAM" id="SSF82185">
    <property type="entry name" value="Histone H3 K4-specific methyltransferase SET7/9 N-terminal domain"/>
    <property type="match status" value="2"/>
</dbReference>
<dbReference type="PANTHER" id="PTHR43215">
    <property type="entry name" value="RADIAL SPOKE HEAD 1 HOMOLOG"/>
    <property type="match status" value="1"/>
</dbReference>
<protein>
    <recommendedName>
        <fullName evidence="6">Membrane-binding protein</fullName>
    </recommendedName>
</protein>
<accession>A0A4R9GP04</accession>
<keyword evidence="3" id="KW-0472">Membrane</keyword>
<evidence type="ECO:0000256" key="2">
    <source>
        <dbReference type="SAM" id="MobiDB-lite"/>
    </source>
</evidence>
<keyword evidence="3" id="KW-0812">Transmembrane</keyword>
<evidence type="ECO:0000313" key="4">
    <source>
        <dbReference type="EMBL" id="TGK17840.1"/>
    </source>
</evidence>
<evidence type="ECO:0000256" key="1">
    <source>
        <dbReference type="ARBA" id="ARBA00022737"/>
    </source>
</evidence>
<dbReference type="EMBL" id="RQEV01000011">
    <property type="protein sequence ID" value="TGK17840.1"/>
    <property type="molecule type" value="Genomic_DNA"/>
</dbReference>
<keyword evidence="3" id="KW-1133">Transmembrane helix</keyword>
<evidence type="ECO:0000313" key="5">
    <source>
        <dbReference type="Proteomes" id="UP000297855"/>
    </source>
</evidence>
<sequence length="264" mass="29486">MIFPLRYFMAMLDRFKSRFKLPSREKAITGICSLFYPFHWKHYAFLTVGIVTVLVLVLRMLNAPNCISGNCKEGLSTIQFKNGDVYDGMVENSKPNGKGVFRSVSGEYYEGEWVRGLRQGRGLLRSSNGNSYEGDFLLNRKEGFGTFQWSDGTALEGVWKNDLPEGEGILHLPEGPALKGKYAGGRIFDGNGIFIFGDGSRYVGHWKNGQREGKGVLYGPFGNLVFEGIWADDRPVRKQSVEEAKPTASGKVQSGKHPKRGKKK</sequence>
<dbReference type="Proteomes" id="UP000297855">
    <property type="component" value="Unassembled WGS sequence"/>
</dbReference>
<keyword evidence="5" id="KW-1185">Reference proteome</keyword>
<comment type="caution">
    <text evidence="4">The sequence shown here is derived from an EMBL/GenBank/DDBJ whole genome shotgun (WGS) entry which is preliminary data.</text>
</comment>
<evidence type="ECO:0008006" key="6">
    <source>
        <dbReference type="Google" id="ProtNLM"/>
    </source>
</evidence>
<dbReference type="AlphaFoldDB" id="A0A4R9GP04"/>
<dbReference type="Pfam" id="PF02493">
    <property type="entry name" value="MORN"/>
    <property type="match status" value="6"/>
</dbReference>
<dbReference type="InterPro" id="IPR003409">
    <property type="entry name" value="MORN"/>
</dbReference>
<dbReference type="OrthoDB" id="346046at2"/>